<keyword evidence="2" id="KW-1185">Reference proteome</keyword>
<dbReference type="EMBL" id="JBHSDK010000061">
    <property type="protein sequence ID" value="MFC4337872.1"/>
    <property type="molecule type" value="Genomic_DNA"/>
</dbReference>
<organism evidence="1 2">
    <name type="scientific">Salininema proteolyticum</name>
    <dbReference type="NCBI Taxonomy" id="1607685"/>
    <lineage>
        <taxon>Bacteria</taxon>
        <taxon>Bacillati</taxon>
        <taxon>Actinomycetota</taxon>
        <taxon>Actinomycetes</taxon>
        <taxon>Glycomycetales</taxon>
        <taxon>Glycomycetaceae</taxon>
        <taxon>Salininema</taxon>
    </lineage>
</organism>
<accession>A0ABV8U4C8</accession>
<dbReference type="RefSeq" id="WP_380625293.1">
    <property type="nucleotide sequence ID" value="NZ_JBHSDK010000061.1"/>
</dbReference>
<protein>
    <recommendedName>
        <fullName evidence="3">LemA protein</fullName>
    </recommendedName>
</protein>
<evidence type="ECO:0000313" key="2">
    <source>
        <dbReference type="Proteomes" id="UP001595823"/>
    </source>
</evidence>
<proteinExistence type="predicted"/>
<sequence>MWWLIIVVALAATAGTYLTWTAGRVERLHKRARNAESALLSALDSRAELILEYIGQPAYEKACAIALSVVAVPVGTSSQREMREYAENDLTHALREVDERAPGFDQVAEVNRRVSLARQIHTDVVRDAVASRDLPSARLLGLLRRLERPKYWDIEDPAA</sequence>
<reference evidence="2" key="1">
    <citation type="journal article" date="2019" name="Int. J. Syst. Evol. Microbiol.">
        <title>The Global Catalogue of Microorganisms (GCM) 10K type strain sequencing project: providing services to taxonomists for standard genome sequencing and annotation.</title>
        <authorList>
            <consortium name="The Broad Institute Genomics Platform"/>
            <consortium name="The Broad Institute Genome Sequencing Center for Infectious Disease"/>
            <person name="Wu L."/>
            <person name="Ma J."/>
        </authorList>
    </citation>
    <scope>NUCLEOTIDE SEQUENCE [LARGE SCALE GENOMIC DNA]</scope>
    <source>
        <strain evidence="2">IBRC-M 10908</strain>
    </source>
</reference>
<comment type="caution">
    <text evidence="1">The sequence shown here is derived from an EMBL/GenBank/DDBJ whole genome shotgun (WGS) entry which is preliminary data.</text>
</comment>
<evidence type="ECO:0000313" key="1">
    <source>
        <dbReference type="EMBL" id="MFC4337872.1"/>
    </source>
</evidence>
<evidence type="ECO:0008006" key="3">
    <source>
        <dbReference type="Google" id="ProtNLM"/>
    </source>
</evidence>
<name>A0ABV8U4C8_9ACTN</name>
<gene>
    <name evidence="1" type="ORF">ACFPET_22005</name>
</gene>
<dbReference type="Proteomes" id="UP001595823">
    <property type="component" value="Unassembled WGS sequence"/>
</dbReference>